<dbReference type="PANTHER" id="PTHR34697:SF2">
    <property type="entry name" value="PHOSPHATIDYLGLYCEROL LYSYLTRANSFERASE"/>
    <property type="match status" value="1"/>
</dbReference>
<evidence type="ECO:0000313" key="8">
    <source>
        <dbReference type="Proteomes" id="UP000252698"/>
    </source>
</evidence>
<evidence type="ECO:0000313" key="7">
    <source>
        <dbReference type="EMBL" id="AXE77967.1"/>
    </source>
</evidence>
<feature type="domain" description="Phosphatidylglycerol lysyltransferase C-terminal" evidence="6">
    <location>
        <begin position="23"/>
        <end position="314"/>
    </location>
</feature>
<keyword evidence="5" id="KW-0472">Membrane</keyword>
<dbReference type="InterPro" id="IPR024320">
    <property type="entry name" value="LPG_synthase_C"/>
</dbReference>
<evidence type="ECO:0000256" key="5">
    <source>
        <dbReference type="ARBA" id="ARBA00023136"/>
    </source>
</evidence>
<reference evidence="7 8" key="1">
    <citation type="journal article" date="2018" name="Front. Microbiol.">
        <title>Genome Sequencing of Streptomyces atratus SCSIOZH16 and Activation Production of Nocardamine via Metabolic Engineering.</title>
        <authorList>
            <person name="Li Y."/>
            <person name="Zhang C."/>
            <person name="Liu C."/>
            <person name="Ju J."/>
            <person name="Ma J."/>
        </authorList>
    </citation>
    <scope>NUCLEOTIDE SEQUENCE [LARGE SCALE GENOMIC DNA]</scope>
    <source>
        <strain evidence="7 8">SCSIO_ZH16</strain>
    </source>
</reference>
<evidence type="ECO:0000256" key="4">
    <source>
        <dbReference type="ARBA" id="ARBA00022989"/>
    </source>
</evidence>
<name>A0A2Z5JCB4_STRAR</name>
<dbReference type="Proteomes" id="UP000252698">
    <property type="component" value="Chromosome"/>
</dbReference>
<proteinExistence type="predicted"/>
<keyword evidence="2" id="KW-1003">Cell membrane</keyword>
<dbReference type="GeneID" id="95519703"/>
<evidence type="ECO:0000259" key="6">
    <source>
        <dbReference type="Pfam" id="PF09924"/>
    </source>
</evidence>
<dbReference type="RefSeq" id="WP_114244566.1">
    <property type="nucleotide sequence ID" value="NZ_CP027306.1"/>
</dbReference>
<dbReference type="PANTHER" id="PTHR34697">
    <property type="entry name" value="PHOSPHATIDYLGLYCEROL LYSYLTRANSFERASE"/>
    <property type="match status" value="1"/>
</dbReference>
<dbReference type="GO" id="GO:0005886">
    <property type="term" value="C:plasma membrane"/>
    <property type="evidence" value="ECO:0007669"/>
    <property type="project" value="UniProtKB-SubCell"/>
</dbReference>
<dbReference type="InterPro" id="IPR016181">
    <property type="entry name" value="Acyl_CoA_acyltransferase"/>
</dbReference>
<sequence>MTSSVTADSTDFDNTLRAVAEFSDNPSGFLALSSGNARFSLPGLPGVIVYRTSGPYLVQFGGPISPPEAAGRLLKGFLDFAAAQERLVVSVQLQRAETGLYAEQGFTVNQVGASYAIDLADFSLRGTRFMQLRNKIARSFRAGLTVTESPLAECAEAVAEVDRAWLGSKGEHAKPLEFLVGELGGEAQALRRLFVGRIDGKPVGYISYSPAHGSRSGWLHDLSRRLPDKVPGIMEAINRTAIDTFVAEGADWLHFGFTPFTGLAEEYEVPGSSRGFAWFMRWLLANGAAVYPAQTQLAYKQKWAPLVLPEYVAFQGEARLSGLLHIFKAANAI</sequence>
<comment type="subcellular location">
    <subcellularLocation>
        <location evidence="1">Cell membrane</location>
        <topology evidence="1">Multi-pass membrane protein</topology>
    </subcellularLocation>
</comment>
<evidence type="ECO:0000256" key="3">
    <source>
        <dbReference type="ARBA" id="ARBA00022692"/>
    </source>
</evidence>
<accession>A0A2Z5JCB4</accession>
<dbReference type="InterPro" id="IPR051211">
    <property type="entry name" value="PG_lysyltransferase"/>
</dbReference>
<dbReference type="KEGG" id="sata:C5746_14610"/>
<protein>
    <recommendedName>
        <fullName evidence="6">Phosphatidylglycerol lysyltransferase C-terminal domain-containing protein</fullName>
    </recommendedName>
</protein>
<organism evidence="7 8">
    <name type="scientific">Streptomyces atratus</name>
    <dbReference type="NCBI Taxonomy" id="1893"/>
    <lineage>
        <taxon>Bacteria</taxon>
        <taxon>Bacillati</taxon>
        <taxon>Actinomycetota</taxon>
        <taxon>Actinomycetes</taxon>
        <taxon>Kitasatosporales</taxon>
        <taxon>Streptomycetaceae</taxon>
        <taxon>Streptomyces</taxon>
    </lineage>
</organism>
<evidence type="ECO:0000256" key="1">
    <source>
        <dbReference type="ARBA" id="ARBA00004651"/>
    </source>
</evidence>
<gene>
    <name evidence="7" type="ORF">C5746_14610</name>
</gene>
<dbReference type="AlphaFoldDB" id="A0A2Z5JCB4"/>
<keyword evidence="3" id="KW-0812">Transmembrane</keyword>
<dbReference type="EMBL" id="CP027306">
    <property type="protein sequence ID" value="AXE77967.1"/>
    <property type="molecule type" value="Genomic_DNA"/>
</dbReference>
<dbReference type="SUPFAM" id="SSF55729">
    <property type="entry name" value="Acyl-CoA N-acyltransferases (Nat)"/>
    <property type="match status" value="1"/>
</dbReference>
<evidence type="ECO:0000256" key="2">
    <source>
        <dbReference type="ARBA" id="ARBA00022475"/>
    </source>
</evidence>
<keyword evidence="4" id="KW-1133">Transmembrane helix</keyword>
<dbReference type="Pfam" id="PF09924">
    <property type="entry name" value="LPG_synthase_C"/>
    <property type="match status" value="1"/>
</dbReference>
<dbReference type="GO" id="GO:0055091">
    <property type="term" value="P:phospholipid homeostasis"/>
    <property type="evidence" value="ECO:0007669"/>
    <property type="project" value="TreeGrafter"/>
</dbReference>
<dbReference type="Gene3D" id="3.40.630.30">
    <property type="match status" value="1"/>
</dbReference>
<dbReference type="GO" id="GO:0016755">
    <property type="term" value="F:aminoacyltransferase activity"/>
    <property type="evidence" value="ECO:0007669"/>
    <property type="project" value="TreeGrafter"/>
</dbReference>